<dbReference type="EMBL" id="JABSTQ010009886">
    <property type="protein sequence ID" value="KAG0425119.1"/>
    <property type="molecule type" value="Genomic_DNA"/>
</dbReference>
<dbReference type="Proteomes" id="UP000805193">
    <property type="component" value="Unassembled WGS sequence"/>
</dbReference>
<name>A0AC60PVU3_IXOPE</name>
<proteinExistence type="predicted"/>
<evidence type="ECO:0000313" key="2">
    <source>
        <dbReference type="Proteomes" id="UP000805193"/>
    </source>
</evidence>
<accession>A0AC60PVU3</accession>
<evidence type="ECO:0000313" key="1">
    <source>
        <dbReference type="EMBL" id="KAG0425119.1"/>
    </source>
</evidence>
<gene>
    <name evidence="1" type="ORF">HPB47_027692</name>
</gene>
<comment type="caution">
    <text evidence="1">The sequence shown here is derived from an EMBL/GenBank/DDBJ whole genome shotgun (WGS) entry which is preliminary data.</text>
</comment>
<protein>
    <submittedName>
        <fullName evidence="1">Uncharacterized protein</fullName>
    </submittedName>
</protein>
<organism evidence="1 2">
    <name type="scientific">Ixodes persulcatus</name>
    <name type="common">Taiga tick</name>
    <dbReference type="NCBI Taxonomy" id="34615"/>
    <lineage>
        <taxon>Eukaryota</taxon>
        <taxon>Metazoa</taxon>
        <taxon>Ecdysozoa</taxon>
        <taxon>Arthropoda</taxon>
        <taxon>Chelicerata</taxon>
        <taxon>Arachnida</taxon>
        <taxon>Acari</taxon>
        <taxon>Parasitiformes</taxon>
        <taxon>Ixodida</taxon>
        <taxon>Ixodoidea</taxon>
        <taxon>Ixodidae</taxon>
        <taxon>Ixodinae</taxon>
        <taxon>Ixodes</taxon>
    </lineage>
</organism>
<keyword evidence="2" id="KW-1185">Reference proteome</keyword>
<reference evidence="1 2" key="1">
    <citation type="journal article" date="2020" name="Cell">
        <title>Large-Scale Comparative Analyses of Tick Genomes Elucidate Their Genetic Diversity and Vector Capacities.</title>
        <authorList>
            <consortium name="Tick Genome and Microbiome Consortium (TIGMIC)"/>
            <person name="Jia N."/>
            <person name="Wang J."/>
            <person name="Shi W."/>
            <person name="Du L."/>
            <person name="Sun Y."/>
            <person name="Zhan W."/>
            <person name="Jiang J.F."/>
            <person name="Wang Q."/>
            <person name="Zhang B."/>
            <person name="Ji P."/>
            <person name="Bell-Sakyi L."/>
            <person name="Cui X.M."/>
            <person name="Yuan T.T."/>
            <person name="Jiang B.G."/>
            <person name="Yang W.F."/>
            <person name="Lam T.T."/>
            <person name="Chang Q.C."/>
            <person name="Ding S.J."/>
            <person name="Wang X.J."/>
            <person name="Zhu J.G."/>
            <person name="Ruan X.D."/>
            <person name="Zhao L."/>
            <person name="Wei J.T."/>
            <person name="Ye R.Z."/>
            <person name="Que T.C."/>
            <person name="Du C.H."/>
            <person name="Zhou Y.H."/>
            <person name="Cheng J.X."/>
            <person name="Dai P.F."/>
            <person name="Guo W.B."/>
            <person name="Han X.H."/>
            <person name="Huang E.J."/>
            <person name="Li L.F."/>
            <person name="Wei W."/>
            <person name="Gao Y.C."/>
            <person name="Liu J.Z."/>
            <person name="Shao H.Z."/>
            <person name="Wang X."/>
            <person name="Wang C.C."/>
            <person name="Yang T.C."/>
            <person name="Huo Q.B."/>
            <person name="Li W."/>
            <person name="Chen H.Y."/>
            <person name="Chen S.E."/>
            <person name="Zhou L.G."/>
            <person name="Ni X.B."/>
            <person name="Tian J.H."/>
            <person name="Sheng Y."/>
            <person name="Liu T."/>
            <person name="Pan Y.S."/>
            <person name="Xia L.Y."/>
            <person name="Li J."/>
            <person name="Zhao F."/>
            <person name="Cao W.C."/>
        </authorList>
    </citation>
    <scope>NUCLEOTIDE SEQUENCE [LARGE SCALE GENOMIC DNA]</scope>
    <source>
        <strain evidence="1">Iper-2018</strain>
    </source>
</reference>
<sequence length="154" mass="17538">MLLREAAPPAPDGRAAGESIDSQLRETWLKVVARKDWVPNTTSRSSVVCSRHFLTTDYNEGCETRKLKRGNGKLPFFALPWLPRLLPSNTLQRAFFTEVTTASKCVQMFQVVTPVMKSNHNPRKGRQKMKVPRWMCAAPCRSWNARSDDEESET</sequence>